<gene>
    <name evidence="1" type="ORF">EVAR_89397_1</name>
</gene>
<comment type="caution">
    <text evidence="1">The sequence shown here is derived from an EMBL/GenBank/DDBJ whole genome shotgun (WGS) entry which is preliminary data.</text>
</comment>
<protein>
    <submittedName>
        <fullName evidence="1">Uncharacterized protein</fullName>
    </submittedName>
</protein>
<evidence type="ECO:0000313" key="2">
    <source>
        <dbReference type="Proteomes" id="UP000299102"/>
    </source>
</evidence>
<organism evidence="1 2">
    <name type="scientific">Eumeta variegata</name>
    <name type="common">Bagworm moth</name>
    <name type="synonym">Eumeta japonica</name>
    <dbReference type="NCBI Taxonomy" id="151549"/>
    <lineage>
        <taxon>Eukaryota</taxon>
        <taxon>Metazoa</taxon>
        <taxon>Ecdysozoa</taxon>
        <taxon>Arthropoda</taxon>
        <taxon>Hexapoda</taxon>
        <taxon>Insecta</taxon>
        <taxon>Pterygota</taxon>
        <taxon>Neoptera</taxon>
        <taxon>Endopterygota</taxon>
        <taxon>Lepidoptera</taxon>
        <taxon>Glossata</taxon>
        <taxon>Ditrysia</taxon>
        <taxon>Tineoidea</taxon>
        <taxon>Psychidae</taxon>
        <taxon>Oiketicinae</taxon>
        <taxon>Eumeta</taxon>
    </lineage>
</organism>
<dbReference type="Proteomes" id="UP000299102">
    <property type="component" value="Unassembled WGS sequence"/>
</dbReference>
<name>A0A4C1XTM3_EUMVA</name>
<keyword evidence="2" id="KW-1185">Reference proteome</keyword>
<dbReference type="AlphaFoldDB" id="A0A4C1XTM3"/>
<sequence length="72" mass="8182">MPLVENCNFLNALDMTFEGRFLSGVTPRVNFYPPYTEPSTQLINGPLDVELVFVLCTIIQHGIVRKQRELDA</sequence>
<reference evidence="1 2" key="1">
    <citation type="journal article" date="2019" name="Commun. Biol.">
        <title>The bagworm genome reveals a unique fibroin gene that provides high tensile strength.</title>
        <authorList>
            <person name="Kono N."/>
            <person name="Nakamura H."/>
            <person name="Ohtoshi R."/>
            <person name="Tomita M."/>
            <person name="Numata K."/>
            <person name="Arakawa K."/>
        </authorList>
    </citation>
    <scope>NUCLEOTIDE SEQUENCE [LARGE SCALE GENOMIC DNA]</scope>
</reference>
<proteinExistence type="predicted"/>
<accession>A0A4C1XTM3</accession>
<dbReference type="EMBL" id="BGZK01000942">
    <property type="protein sequence ID" value="GBP65904.1"/>
    <property type="molecule type" value="Genomic_DNA"/>
</dbReference>
<evidence type="ECO:0000313" key="1">
    <source>
        <dbReference type="EMBL" id="GBP65904.1"/>
    </source>
</evidence>